<feature type="compositionally biased region" description="Pro residues" evidence="2">
    <location>
        <begin position="501"/>
        <end position="520"/>
    </location>
</feature>
<evidence type="ECO:0000313" key="4">
    <source>
        <dbReference type="Proteomes" id="UP001149140"/>
    </source>
</evidence>
<dbReference type="InterPro" id="IPR013783">
    <property type="entry name" value="Ig-like_fold"/>
</dbReference>
<dbReference type="AlphaFoldDB" id="A0A9X3RYE6"/>
<keyword evidence="1" id="KW-0732">Signal</keyword>
<dbReference type="Gene3D" id="2.130.10.130">
    <property type="entry name" value="Integrin alpha, N-terminal"/>
    <property type="match status" value="1"/>
</dbReference>
<dbReference type="Proteomes" id="UP001149140">
    <property type="component" value="Unassembled WGS sequence"/>
</dbReference>
<dbReference type="EMBL" id="JAPDOD010000002">
    <property type="protein sequence ID" value="MDA0159555.1"/>
    <property type="molecule type" value="Genomic_DNA"/>
</dbReference>
<comment type="caution">
    <text evidence="3">The sequence shown here is derived from an EMBL/GenBank/DDBJ whole genome shotgun (WGS) entry which is preliminary data.</text>
</comment>
<dbReference type="RefSeq" id="WP_270038295.1">
    <property type="nucleotide sequence ID" value="NZ_JAPDOD010000002.1"/>
</dbReference>
<dbReference type="GO" id="GO:0005975">
    <property type="term" value="P:carbohydrate metabolic process"/>
    <property type="evidence" value="ECO:0007669"/>
    <property type="project" value="UniProtKB-ARBA"/>
</dbReference>
<dbReference type="PANTHER" id="PTHR46580">
    <property type="entry name" value="SENSOR KINASE-RELATED"/>
    <property type="match status" value="1"/>
</dbReference>
<accession>A0A9X3RYE6</accession>
<feature type="region of interest" description="Disordered" evidence="2">
    <location>
        <begin position="500"/>
        <end position="531"/>
    </location>
</feature>
<evidence type="ECO:0000256" key="1">
    <source>
        <dbReference type="ARBA" id="ARBA00022729"/>
    </source>
</evidence>
<proteinExistence type="predicted"/>
<dbReference type="Pfam" id="PF13517">
    <property type="entry name" value="FG-GAP_3"/>
    <property type="match status" value="1"/>
</dbReference>
<dbReference type="PANTHER" id="PTHR46580:SF4">
    <property type="entry name" value="ATP_GTP-BINDING PROTEIN"/>
    <property type="match status" value="1"/>
</dbReference>
<keyword evidence="4" id="KW-1185">Reference proteome</keyword>
<dbReference type="InterPro" id="IPR013517">
    <property type="entry name" value="FG-GAP"/>
</dbReference>
<evidence type="ECO:0000313" key="3">
    <source>
        <dbReference type="EMBL" id="MDA0159555.1"/>
    </source>
</evidence>
<sequence>MVCLGAPAAASAQESPFLARPERVPVDGAAISDVVVLDYDGDGLSDIATVGSQRLELVRGMANGWEDAQSVTIPAITDYGNTRIAADDVTGDGRDDIVVGIADAGSVAIVRGRADGVLAGPAAADVYALRPAEGSFIPRPSVSLTTGDVDQNGSPDVVAGFQSVMLGQSSIEVLVNDGHGGFSSGGSLPQPTAPQEVLLTRLGGDADLDLVVAHGGTMSPTPTALLEVRAGAAGATFGSPTAYDAGSGAAVHLADGDFDHNGAADVVVGRLTPSGGYNPPPAVLPGGVSGPTLGAPVSIGAAPFDAGAAVETADVNRDGRDDVVVDSGNLNGLVSLLGTDTLAFTARGGAYIFPRQFAAWTLGDADDDGKLDLVTLLGFGAESEIDIYYGRGPVLRPSATVVDFGAVAVGSTSAALTGGVTNQGPGTAERLALLADGDAADFELAGGDCIAATLPVGAGCTVSARFRPTAPGERELDVALIAPDSDEAIWVALAGVGTNPAPAPTPTPATPPKPSAPGPAAPGLVSKGRPRVTGNGRLDTGWTATCPPGTSSCQISALVVERTRPGKRAAVLVRAGVTVPAGASRRLIAKLTPAGRRALRRSKSLRATIKLTATRPGTRTLTVQRTVTLRRATGS</sequence>
<name>A0A9X3RYE6_9ACTN</name>
<dbReference type="InterPro" id="IPR028994">
    <property type="entry name" value="Integrin_alpha_N"/>
</dbReference>
<gene>
    <name evidence="3" type="ORF">OM076_04705</name>
</gene>
<dbReference type="Gene3D" id="2.60.40.10">
    <property type="entry name" value="Immunoglobulins"/>
    <property type="match status" value="1"/>
</dbReference>
<organism evidence="3 4">
    <name type="scientific">Solirubrobacter ginsenosidimutans</name>
    <dbReference type="NCBI Taxonomy" id="490573"/>
    <lineage>
        <taxon>Bacteria</taxon>
        <taxon>Bacillati</taxon>
        <taxon>Actinomycetota</taxon>
        <taxon>Thermoleophilia</taxon>
        <taxon>Solirubrobacterales</taxon>
        <taxon>Solirubrobacteraceae</taxon>
        <taxon>Solirubrobacter</taxon>
    </lineage>
</organism>
<dbReference type="SUPFAM" id="SSF69318">
    <property type="entry name" value="Integrin alpha N-terminal domain"/>
    <property type="match status" value="2"/>
</dbReference>
<protein>
    <submittedName>
        <fullName evidence="3">FG-GAP-like repeat-containing protein</fullName>
    </submittedName>
</protein>
<reference evidence="3" key="1">
    <citation type="submission" date="2022-10" db="EMBL/GenBank/DDBJ databases">
        <title>The WGS of Solirubrobacter ginsenosidimutans DSM 21036.</title>
        <authorList>
            <person name="Jiang Z."/>
        </authorList>
    </citation>
    <scope>NUCLEOTIDE SEQUENCE</scope>
    <source>
        <strain evidence="3">DSM 21036</strain>
    </source>
</reference>
<evidence type="ECO:0000256" key="2">
    <source>
        <dbReference type="SAM" id="MobiDB-lite"/>
    </source>
</evidence>